<reference evidence="1 2" key="1">
    <citation type="submission" date="2016-07" db="EMBL/GenBank/DDBJ databases">
        <title>Pervasive Adenine N6-methylation of Active Genes in Fungi.</title>
        <authorList>
            <consortium name="DOE Joint Genome Institute"/>
            <person name="Mondo S.J."/>
            <person name="Dannebaum R.O."/>
            <person name="Kuo R.C."/>
            <person name="Labutti K."/>
            <person name="Haridas S."/>
            <person name="Kuo A."/>
            <person name="Salamov A."/>
            <person name="Ahrendt S.R."/>
            <person name="Lipzen A."/>
            <person name="Sullivan W."/>
            <person name="Andreopoulos W.B."/>
            <person name="Clum A."/>
            <person name="Lindquist E."/>
            <person name="Daum C."/>
            <person name="Ramamoorthy G.K."/>
            <person name="Gryganskyi A."/>
            <person name="Culley D."/>
            <person name="Magnuson J.K."/>
            <person name="James T.Y."/>
            <person name="O'Malley M.A."/>
            <person name="Stajich J.E."/>
            <person name="Spatafora J.W."/>
            <person name="Visel A."/>
            <person name="Grigoriev I.V."/>
        </authorList>
    </citation>
    <scope>NUCLEOTIDE SEQUENCE [LARGE SCALE GENOMIC DNA]</scope>
    <source>
        <strain evidence="1 2">NRRL 2496</strain>
    </source>
</reference>
<dbReference type="STRING" id="13706.A0A1X2GZ79"/>
<dbReference type="InterPro" id="IPR036322">
    <property type="entry name" value="WD40_repeat_dom_sf"/>
</dbReference>
<dbReference type="OMA" id="EESEICH"/>
<dbReference type="OrthoDB" id="239865at2759"/>
<dbReference type="InterPro" id="IPR015943">
    <property type="entry name" value="WD40/YVTN_repeat-like_dom_sf"/>
</dbReference>
<keyword evidence="2" id="KW-1185">Reference proteome</keyword>
<dbReference type="SMART" id="SM00320">
    <property type="entry name" value="WD40"/>
    <property type="match status" value="4"/>
</dbReference>
<dbReference type="SUPFAM" id="SSF50978">
    <property type="entry name" value="WD40 repeat-like"/>
    <property type="match status" value="1"/>
</dbReference>
<gene>
    <name evidence="1" type="ORF">BCR43DRAFT_448238</name>
</gene>
<accession>A0A1X2GZ79</accession>
<dbReference type="Pfam" id="PF00400">
    <property type="entry name" value="WD40"/>
    <property type="match status" value="4"/>
</dbReference>
<dbReference type="EMBL" id="MCGN01000014">
    <property type="protein sequence ID" value="ORY89558.1"/>
    <property type="molecule type" value="Genomic_DNA"/>
</dbReference>
<dbReference type="Proteomes" id="UP000242180">
    <property type="component" value="Unassembled WGS sequence"/>
</dbReference>
<organism evidence="1 2">
    <name type="scientific">Syncephalastrum racemosum</name>
    <name type="common">Filamentous fungus</name>
    <dbReference type="NCBI Taxonomy" id="13706"/>
    <lineage>
        <taxon>Eukaryota</taxon>
        <taxon>Fungi</taxon>
        <taxon>Fungi incertae sedis</taxon>
        <taxon>Mucoromycota</taxon>
        <taxon>Mucoromycotina</taxon>
        <taxon>Mucoromycetes</taxon>
        <taxon>Mucorales</taxon>
        <taxon>Syncephalastraceae</taxon>
        <taxon>Syncephalastrum</taxon>
    </lineage>
</organism>
<protein>
    <submittedName>
        <fullName evidence="1">WD40-repeat-containing domain protein</fullName>
    </submittedName>
</protein>
<sequence length="221" mass="24377">MIEIFDVQRPGELGDKIAMSPSRKSREGQKGIISCIDFSPDYAGIYAAGSYSQSVGLYDEASNRLLLKLSGIEGGVTQVRFSLDGSLLFTASRSSNVIRCWDIRETGNILYTLPRAGNTNQRIHFDIDPSGRTLVTGDQDGKLLFYDIATGEIADRSICAYEAHQDIVTAAAFNPVYPHLLATASGQRKYAPGKNSQTIDNTLRLWRLPGHYETHTYDIHA</sequence>
<dbReference type="PANTHER" id="PTHR13211">
    <property type="entry name" value="TELOMERASE CAJAL BODY PROTEIN 1"/>
    <property type="match status" value="1"/>
</dbReference>
<evidence type="ECO:0000313" key="1">
    <source>
        <dbReference type="EMBL" id="ORY89558.1"/>
    </source>
</evidence>
<dbReference type="PANTHER" id="PTHR13211:SF0">
    <property type="entry name" value="TELOMERASE CAJAL BODY PROTEIN 1"/>
    <property type="match status" value="1"/>
</dbReference>
<dbReference type="AlphaFoldDB" id="A0A1X2GZ79"/>
<comment type="caution">
    <text evidence="1">The sequence shown here is derived from an EMBL/GenBank/DDBJ whole genome shotgun (WGS) entry which is preliminary data.</text>
</comment>
<dbReference type="Gene3D" id="2.130.10.10">
    <property type="entry name" value="YVTN repeat-like/Quinoprotein amine dehydrogenase"/>
    <property type="match status" value="2"/>
</dbReference>
<name>A0A1X2GZ79_SYNRA</name>
<evidence type="ECO:0000313" key="2">
    <source>
        <dbReference type="Proteomes" id="UP000242180"/>
    </source>
</evidence>
<proteinExistence type="predicted"/>
<dbReference type="InterPro" id="IPR051150">
    <property type="entry name" value="SWT21/TCAB1_mRNA_Telomere"/>
</dbReference>
<dbReference type="InterPro" id="IPR001680">
    <property type="entry name" value="WD40_rpt"/>
</dbReference>
<dbReference type="InParanoid" id="A0A1X2GZ79"/>